<feature type="region of interest" description="Disordered" evidence="1">
    <location>
        <begin position="674"/>
        <end position="699"/>
    </location>
</feature>
<feature type="compositionally biased region" description="Pro residues" evidence="1">
    <location>
        <begin position="323"/>
        <end position="336"/>
    </location>
</feature>
<sequence>MGHQETPDGLVPQHKEFTLLDFRQSLISISEFPQPPSSTRSTSPVEAPHVAGPKSAEEQQTRTRKPSARINCSGDSNDSKGTPDHTATSFLPDNDIVEGQQSFDSDSDVTVPTDILGSENDSISFLDSSPATSSTCTDATALSPNPESPWTSMRRTYKPHHESLHINTSSPATSTASVTLPHHHLQSPPRHREFDINVHIPSPGLSFEDLPNARTSIVSSTATVTASGVPASPVRSPPSPLLPPLPSRPPLRRLAGENNMYGLGGKNALAYYSPSQARAHELSDNRVKTVAYDDVTSKIPPRTQDIWKDQDGDKDELFLPPPMPLKSPTKPAIPPRSPKRATVHRRVPAVASFAEDCTSARNKLKGSNVAESVGDSEYDWVKVPGPLNGVDSLSPRPGSMLLDLIAELRTENNDDDTGDEAPATPTPILEAKPRVSTEHEDSGVAFMIDPDVQGDSTEASTHDSGSIAAAVEDGASIARSTMAGKLQAEEAEVEASTQRSHSLIASLRRRATELAAKQQRFASTVQTIRQHIASCTPAGATSQMQKVRLLLRQSKLREAELMVQELEMQKALTECVIELLEVRNMIGLGEKGHKEAICDGCVAAERFERSKKGDMMNGEKDQVRRSVLEMLVSEDADGGVLGCTRDRNDGKWEDRTDDKLECESKDATKAVLEKAEKDGKHTDEAWKETGKSPHHTEDDAAIAKEYSETIRRKSVGQSHTPATSTYAVVLDTSPTMDASTQDAKKFVEDLNPEKIEGDDIGDDPEWMSRGIYRNVDQDATTAIDVPHSQAVLKQDRKVAELEQLRRTNPAVYSFLGKAPKRSISPTRLATKGPLRPIPSLRQDGPLPEELPRVRAAHESDRTDHRGPKVIDERELPAKFHLRKLMQRRKGGGSTSSDGASPIGTGLRREDGVIFRSPTKTSKAEPERSSPAKEPANDGTNQKHINNMKKVTEAKEYERSSEDTSRSSGDKVQRMPSRAEQFISHQQKAKA</sequence>
<feature type="compositionally biased region" description="Basic and acidic residues" evidence="1">
    <location>
        <begin position="849"/>
        <end position="877"/>
    </location>
</feature>
<dbReference type="OrthoDB" id="10660167at2759"/>
<evidence type="ECO:0000256" key="1">
    <source>
        <dbReference type="SAM" id="MobiDB-lite"/>
    </source>
</evidence>
<proteinExistence type="predicted"/>
<feature type="compositionally biased region" description="Pro residues" evidence="1">
    <location>
        <begin position="235"/>
        <end position="249"/>
    </location>
</feature>
<feature type="region of interest" description="Disordered" evidence="1">
    <location>
        <begin position="823"/>
        <end position="990"/>
    </location>
</feature>
<reference evidence="2" key="1">
    <citation type="journal article" date="2020" name="Stud. Mycol.">
        <title>101 Dothideomycetes genomes: a test case for predicting lifestyles and emergence of pathogens.</title>
        <authorList>
            <person name="Haridas S."/>
            <person name="Albert R."/>
            <person name="Binder M."/>
            <person name="Bloem J."/>
            <person name="Labutti K."/>
            <person name="Salamov A."/>
            <person name="Andreopoulos B."/>
            <person name="Baker S."/>
            <person name="Barry K."/>
            <person name="Bills G."/>
            <person name="Bluhm B."/>
            <person name="Cannon C."/>
            <person name="Castanera R."/>
            <person name="Culley D."/>
            <person name="Daum C."/>
            <person name="Ezra D."/>
            <person name="Gonzalez J."/>
            <person name="Henrissat B."/>
            <person name="Kuo A."/>
            <person name="Liang C."/>
            <person name="Lipzen A."/>
            <person name="Lutzoni F."/>
            <person name="Magnuson J."/>
            <person name="Mondo S."/>
            <person name="Nolan M."/>
            <person name="Ohm R."/>
            <person name="Pangilinan J."/>
            <person name="Park H.-J."/>
            <person name="Ramirez L."/>
            <person name="Alfaro M."/>
            <person name="Sun H."/>
            <person name="Tritt A."/>
            <person name="Yoshinaga Y."/>
            <person name="Zwiers L.-H."/>
            <person name="Turgeon B."/>
            <person name="Goodwin S."/>
            <person name="Spatafora J."/>
            <person name="Crous P."/>
            <person name="Grigoriev I."/>
        </authorList>
    </citation>
    <scope>NUCLEOTIDE SEQUENCE</scope>
    <source>
        <strain evidence="2">Tuck. ex Michener</strain>
    </source>
</reference>
<feature type="compositionally biased region" description="Basic residues" evidence="1">
    <location>
        <begin position="879"/>
        <end position="890"/>
    </location>
</feature>
<name>A0A6A6H0V1_VIRVR</name>
<dbReference type="EMBL" id="ML991823">
    <property type="protein sequence ID" value="KAF2231706.1"/>
    <property type="molecule type" value="Genomic_DNA"/>
</dbReference>
<gene>
    <name evidence="2" type="ORF">EV356DRAFT_569286</name>
</gene>
<accession>A0A6A6H0V1</accession>
<feature type="region of interest" description="Disordered" evidence="1">
    <location>
        <begin position="227"/>
        <end position="249"/>
    </location>
</feature>
<feature type="compositionally biased region" description="Basic and acidic residues" evidence="1">
    <location>
        <begin position="921"/>
        <end position="930"/>
    </location>
</feature>
<feature type="region of interest" description="Disordered" evidence="1">
    <location>
        <begin position="323"/>
        <end position="343"/>
    </location>
</feature>
<evidence type="ECO:0000313" key="3">
    <source>
        <dbReference type="Proteomes" id="UP000800092"/>
    </source>
</evidence>
<dbReference type="Proteomes" id="UP000800092">
    <property type="component" value="Unassembled WGS sequence"/>
</dbReference>
<protein>
    <submittedName>
        <fullName evidence="2">Uncharacterized protein</fullName>
    </submittedName>
</protein>
<dbReference type="AlphaFoldDB" id="A0A6A6H0V1"/>
<evidence type="ECO:0000313" key="2">
    <source>
        <dbReference type="EMBL" id="KAF2231706.1"/>
    </source>
</evidence>
<feature type="region of interest" description="Disordered" evidence="1">
    <location>
        <begin position="30"/>
        <end position="92"/>
    </location>
</feature>
<feature type="region of interest" description="Disordered" evidence="1">
    <location>
        <begin position="127"/>
        <end position="152"/>
    </location>
</feature>
<keyword evidence="3" id="KW-1185">Reference proteome</keyword>
<feature type="compositionally biased region" description="Basic and acidic residues" evidence="1">
    <location>
        <begin position="949"/>
        <end position="972"/>
    </location>
</feature>
<organism evidence="2 3">
    <name type="scientific">Viridothelium virens</name>
    <name type="common">Speckled blister lichen</name>
    <name type="synonym">Trypethelium virens</name>
    <dbReference type="NCBI Taxonomy" id="1048519"/>
    <lineage>
        <taxon>Eukaryota</taxon>
        <taxon>Fungi</taxon>
        <taxon>Dikarya</taxon>
        <taxon>Ascomycota</taxon>
        <taxon>Pezizomycotina</taxon>
        <taxon>Dothideomycetes</taxon>
        <taxon>Dothideomycetes incertae sedis</taxon>
        <taxon>Trypetheliales</taxon>
        <taxon>Trypetheliaceae</taxon>
        <taxon>Viridothelium</taxon>
    </lineage>
</organism>